<name>A0A0E2Z4W2_9GAMM</name>
<dbReference type="Proteomes" id="UP000028839">
    <property type="component" value="Unassembled WGS sequence"/>
</dbReference>
<keyword evidence="1" id="KW-0812">Transmembrane</keyword>
<reference evidence="2 3" key="1">
    <citation type="submission" date="2014-07" db="EMBL/GenBank/DDBJ databases">
        <title>Comparative analysis of Nitrosococcus oceani genome inventories of strains from Pacific and Atlantic gyres.</title>
        <authorList>
            <person name="Lim C.K."/>
            <person name="Wang L."/>
            <person name="Sayavedra-Soto L.A."/>
            <person name="Klotz M.G."/>
        </authorList>
    </citation>
    <scope>NUCLEOTIDE SEQUENCE [LARGE SCALE GENOMIC DNA]</scope>
    <source>
        <strain evidence="2 3">C-27</strain>
    </source>
</reference>
<proteinExistence type="predicted"/>
<keyword evidence="1" id="KW-1133">Transmembrane helix</keyword>
<keyword evidence="1" id="KW-0472">Membrane</keyword>
<accession>A0A0E2Z4W2</accession>
<protein>
    <submittedName>
        <fullName evidence="2">Uncharacterized protein</fullName>
    </submittedName>
</protein>
<dbReference type="EMBL" id="JPGN01000023">
    <property type="protein sequence ID" value="KFI20251.1"/>
    <property type="molecule type" value="Genomic_DNA"/>
</dbReference>
<gene>
    <name evidence="2" type="ORF">IB75_03840</name>
</gene>
<evidence type="ECO:0000256" key="1">
    <source>
        <dbReference type="SAM" id="Phobius"/>
    </source>
</evidence>
<evidence type="ECO:0000313" key="2">
    <source>
        <dbReference type="EMBL" id="KFI20251.1"/>
    </source>
</evidence>
<evidence type="ECO:0000313" key="3">
    <source>
        <dbReference type="Proteomes" id="UP000028839"/>
    </source>
</evidence>
<organism evidence="2 3">
    <name type="scientific">Nitrosococcus oceani C-27</name>
    <dbReference type="NCBI Taxonomy" id="314279"/>
    <lineage>
        <taxon>Bacteria</taxon>
        <taxon>Pseudomonadati</taxon>
        <taxon>Pseudomonadota</taxon>
        <taxon>Gammaproteobacteria</taxon>
        <taxon>Chromatiales</taxon>
        <taxon>Chromatiaceae</taxon>
        <taxon>Nitrosococcus</taxon>
    </lineage>
</organism>
<sequence length="96" mass="10586">MCLQNFIRLENSRFLAAVGEGVSLASVGLLLLALSLRVLPTLGSVNKRMLARIHGETQTILALALDAPFHFAQLRGSHSTSMFNSKELEVTFYPER</sequence>
<dbReference type="HOGENOM" id="CLU_2465911_0_0_6"/>
<feature type="transmembrane region" description="Helical" evidence="1">
    <location>
        <begin position="14"/>
        <end position="39"/>
    </location>
</feature>
<dbReference type="AlphaFoldDB" id="A0A0E2Z4W2"/>
<comment type="caution">
    <text evidence="2">The sequence shown here is derived from an EMBL/GenBank/DDBJ whole genome shotgun (WGS) entry which is preliminary data.</text>
</comment>